<dbReference type="KEGG" id="caby:Cabys_2720"/>
<dbReference type="Proteomes" id="UP000183868">
    <property type="component" value="Chromosome"/>
</dbReference>
<sequence>MFPIFFKKDSKSMSQVMNGDLKKLWWEELKYDKNVRNI</sequence>
<evidence type="ECO:0000313" key="2">
    <source>
        <dbReference type="Proteomes" id="UP000183868"/>
    </source>
</evidence>
<dbReference type="AlphaFoldDB" id="A0A1J1CAP5"/>
<accession>A0A1J1CAP5</accession>
<gene>
    <name evidence="1" type="ORF">Cabys_2720</name>
</gene>
<name>A0A1J1CAP5_CALAY</name>
<organism evidence="1 2">
    <name type="scientific">Caldithrix abyssi DSM 13497</name>
    <dbReference type="NCBI Taxonomy" id="880073"/>
    <lineage>
        <taxon>Bacteria</taxon>
        <taxon>Pseudomonadati</taxon>
        <taxon>Calditrichota</taxon>
        <taxon>Calditrichia</taxon>
        <taxon>Calditrichales</taxon>
        <taxon>Calditrichaceae</taxon>
        <taxon>Caldithrix</taxon>
    </lineage>
</organism>
<proteinExistence type="predicted"/>
<reference evidence="1 2" key="1">
    <citation type="submission" date="2016-11" db="EMBL/GenBank/DDBJ databases">
        <title>Genomic analysis of Caldithrix abyssi and proposal of a novel bacterial phylum Caldithrichaeota.</title>
        <authorList>
            <person name="Kublanov I."/>
            <person name="Sigalova O."/>
            <person name="Gavrilov S."/>
            <person name="Lebedinsky A."/>
            <person name="Ivanova N."/>
            <person name="Daum C."/>
            <person name="Reddy T."/>
            <person name="Klenk H.P."/>
            <person name="Goker M."/>
            <person name="Reva O."/>
            <person name="Miroshnichenko M."/>
            <person name="Kyprides N."/>
            <person name="Woyke T."/>
            <person name="Gelfand M."/>
        </authorList>
    </citation>
    <scope>NUCLEOTIDE SEQUENCE [LARGE SCALE GENOMIC DNA]</scope>
    <source>
        <strain evidence="1 2">LF13</strain>
    </source>
</reference>
<protein>
    <submittedName>
        <fullName evidence="1">Uncharacterized protein</fullName>
    </submittedName>
</protein>
<dbReference type="EMBL" id="CP018099">
    <property type="protein sequence ID" value="APF19468.1"/>
    <property type="molecule type" value="Genomic_DNA"/>
</dbReference>
<evidence type="ECO:0000313" key="1">
    <source>
        <dbReference type="EMBL" id="APF19468.1"/>
    </source>
</evidence>